<name>A0A2I0IMI7_PUNGR</name>
<dbReference type="EMBL" id="PGOL01002859">
    <property type="protein sequence ID" value="PKI44586.1"/>
    <property type="molecule type" value="Genomic_DNA"/>
</dbReference>
<reference evidence="2 3" key="1">
    <citation type="submission" date="2017-11" db="EMBL/GenBank/DDBJ databases">
        <title>De-novo sequencing of pomegranate (Punica granatum L.) genome.</title>
        <authorList>
            <person name="Akparov Z."/>
            <person name="Amiraslanov A."/>
            <person name="Hajiyeva S."/>
            <person name="Abbasov M."/>
            <person name="Kaur K."/>
            <person name="Hamwieh A."/>
            <person name="Solovyev V."/>
            <person name="Salamov A."/>
            <person name="Braich B."/>
            <person name="Kosarev P."/>
            <person name="Mahmoud A."/>
            <person name="Hajiyev E."/>
            <person name="Babayeva S."/>
            <person name="Izzatullayeva V."/>
            <person name="Mammadov A."/>
            <person name="Mammadov A."/>
            <person name="Sharifova S."/>
            <person name="Ojaghi J."/>
            <person name="Eynullazada K."/>
            <person name="Bayramov B."/>
            <person name="Abdulazimova A."/>
            <person name="Shahmuradov I."/>
        </authorList>
    </citation>
    <scope>NUCLEOTIDE SEQUENCE [LARGE SCALE GENOMIC DNA]</scope>
    <source>
        <strain evidence="3">cv. AG2017</strain>
        <tissue evidence="2">Leaf</tissue>
    </source>
</reference>
<protein>
    <recommendedName>
        <fullName evidence="4">Serine-threonine/tyrosine-protein kinase catalytic domain-containing protein</fullName>
    </recommendedName>
</protein>
<feature type="compositionally biased region" description="Acidic residues" evidence="1">
    <location>
        <begin position="76"/>
        <end position="90"/>
    </location>
</feature>
<keyword evidence="3" id="KW-1185">Reference proteome</keyword>
<dbReference type="Gene3D" id="1.10.510.10">
    <property type="entry name" value="Transferase(Phosphotransferase) domain 1"/>
    <property type="match status" value="1"/>
</dbReference>
<dbReference type="AlphaFoldDB" id="A0A2I0IMI7"/>
<evidence type="ECO:0008006" key="4">
    <source>
        <dbReference type="Google" id="ProtNLM"/>
    </source>
</evidence>
<gene>
    <name evidence="2" type="ORF">CRG98_034941</name>
</gene>
<evidence type="ECO:0000256" key="1">
    <source>
        <dbReference type="SAM" id="MobiDB-lite"/>
    </source>
</evidence>
<comment type="caution">
    <text evidence="2">The sequence shown here is derived from an EMBL/GenBank/DDBJ whole genome shotgun (WGS) entry which is preliminary data.</text>
</comment>
<feature type="compositionally biased region" description="Polar residues" evidence="1">
    <location>
        <begin position="111"/>
        <end position="121"/>
    </location>
</feature>
<proteinExistence type="predicted"/>
<dbReference type="Proteomes" id="UP000233551">
    <property type="component" value="Unassembled WGS sequence"/>
</dbReference>
<organism evidence="2 3">
    <name type="scientific">Punica granatum</name>
    <name type="common">Pomegranate</name>
    <dbReference type="NCBI Taxonomy" id="22663"/>
    <lineage>
        <taxon>Eukaryota</taxon>
        <taxon>Viridiplantae</taxon>
        <taxon>Streptophyta</taxon>
        <taxon>Embryophyta</taxon>
        <taxon>Tracheophyta</taxon>
        <taxon>Spermatophyta</taxon>
        <taxon>Magnoliopsida</taxon>
        <taxon>eudicotyledons</taxon>
        <taxon>Gunneridae</taxon>
        <taxon>Pentapetalae</taxon>
        <taxon>rosids</taxon>
        <taxon>malvids</taxon>
        <taxon>Myrtales</taxon>
        <taxon>Lythraceae</taxon>
        <taxon>Punica</taxon>
    </lineage>
</organism>
<dbReference type="SUPFAM" id="SSF56112">
    <property type="entry name" value="Protein kinase-like (PK-like)"/>
    <property type="match status" value="1"/>
</dbReference>
<dbReference type="InterPro" id="IPR011009">
    <property type="entry name" value="Kinase-like_dom_sf"/>
</dbReference>
<evidence type="ECO:0000313" key="3">
    <source>
        <dbReference type="Proteomes" id="UP000233551"/>
    </source>
</evidence>
<accession>A0A2I0IMI7</accession>
<sequence length="121" mass="13134">MAPEYVREGYLTVKANVFSLGVVTLEIVGGNARNKIEREEGVRVVAEVIDILRGYKQPQWRGRGYQLAALTPESTGDFESDFPIDSEAGDEWGRQLVASTPLPRSSVPMGTPTTSIGAPNP</sequence>
<feature type="region of interest" description="Disordered" evidence="1">
    <location>
        <begin position="72"/>
        <end position="121"/>
    </location>
</feature>
<evidence type="ECO:0000313" key="2">
    <source>
        <dbReference type="EMBL" id="PKI44586.1"/>
    </source>
</evidence>